<proteinExistence type="predicted"/>
<name>W5VXY8_9PSEU</name>
<dbReference type="EMBL" id="CP007155">
    <property type="protein sequence ID" value="AHH93432.1"/>
    <property type="molecule type" value="Genomic_DNA"/>
</dbReference>
<dbReference type="Proteomes" id="UP000019225">
    <property type="component" value="Chromosome"/>
</dbReference>
<dbReference type="STRING" id="1449976.KALB_55"/>
<evidence type="ECO:0000256" key="2">
    <source>
        <dbReference type="SAM" id="Phobius"/>
    </source>
</evidence>
<keyword evidence="2" id="KW-1133">Transmembrane helix</keyword>
<evidence type="ECO:0000313" key="3">
    <source>
        <dbReference type="EMBL" id="AHH93432.1"/>
    </source>
</evidence>
<protein>
    <submittedName>
        <fullName evidence="3">Putative membrane protein</fullName>
    </submittedName>
</protein>
<dbReference type="KEGG" id="kal:KALB_55"/>
<sequence length="78" mass="8401">MPLSGGPTQVVAECDAHHPPVAGEQSPRGRRGRGPEHSTVVYMEILLFALMFCGLALVVALPLLAMLHLSERPTNQDL</sequence>
<dbReference type="AlphaFoldDB" id="W5VXY8"/>
<keyword evidence="4" id="KW-1185">Reference proteome</keyword>
<accession>W5VXY8</accession>
<keyword evidence="2" id="KW-0812">Transmembrane</keyword>
<feature type="transmembrane region" description="Helical" evidence="2">
    <location>
        <begin position="45"/>
        <end position="69"/>
    </location>
</feature>
<evidence type="ECO:0000256" key="1">
    <source>
        <dbReference type="SAM" id="MobiDB-lite"/>
    </source>
</evidence>
<dbReference type="HOGENOM" id="CLU_2617397_0_0_11"/>
<organism evidence="3 4">
    <name type="scientific">Kutzneria albida DSM 43870</name>
    <dbReference type="NCBI Taxonomy" id="1449976"/>
    <lineage>
        <taxon>Bacteria</taxon>
        <taxon>Bacillati</taxon>
        <taxon>Actinomycetota</taxon>
        <taxon>Actinomycetes</taxon>
        <taxon>Pseudonocardiales</taxon>
        <taxon>Pseudonocardiaceae</taxon>
        <taxon>Kutzneria</taxon>
    </lineage>
</organism>
<feature type="region of interest" description="Disordered" evidence="1">
    <location>
        <begin position="1"/>
        <end position="35"/>
    </location>
</feature>
<keyword evidence="2" id="KW-0472">Membrane</keyword>
<evidence type="ECO:0000313" key="4">
    <source>
        <dbReference type="Proteomes" id="UP000019225"/>
    </source>
</evidence>
<reference evidence="3 4" key="1">
    <citation type="journal article" date="2014" name="BMC Genomics">
        <title>Complete genome sequence of producer of the glycopeptide antibiotic Aculeximycin Kutzneria albida DSM 43870T, a representative of minor genus of Pseudonocardiaceae.</title>
        <authorList>
            <person name="Rebets Y."/>
            <person name="Tokovenko B."/>
            <person name="Lushchyk I."/>
            <person name="Ruckert C."/>
            <person name="Zaburannyi N."/>
            <person name="Bechthold A."/>
            <person name="Kalinowski J."/>
            <person name="Luzhetskyy A."/>
        </authorList>
    </citation>
    <scope>NUCLEOTIDE SEQUENCE [LARGE SCALE GENOMIC DNA]</scope>
    <source>
        <strain evidence="3">DSM 43870</strain>
    </source>
</reference>
<gene>
    <name evidence="3" type="ORF">KALB_55</name>
</gene>